<dbReference type="InterPro" id="IPR001098">
    <property type="entry name" value="DNA-dir_DNA_pol_A_palm_dom"/>
</dbReference>
<evidence type="ECO:0000256" key="14">
    <source>
        <dbReference type="ARBA" id="ARBA00049244"/>
    </source>
</evidence>
<dbReference type="FunFam" id="3.30.420.10:FF:000051">
    <property type="entry name" value="DNA polymerase I"/>
    <property type="match status" value="1"/>
</dbReference>
<keyword evidence="7" id="KW-0227">DNA damage</keyword>
<evidence type="ECO:0000256" key="6">
    <source>
        <dbReference type="ARBA" id="ARBA00022722"/>
    </source>
</evidence>
<keyword evidence="11" id="KW-0809">Transit peptide</keyword>
<dbReference type="Gene3D" id="3.30.420.10">
    <property type="entry name" value="Ribonuclease H-like superfamily/Ribonuclease H"/>
    <property type="match status" value="1"/>
</dbReference>
<dbReference type="STRING" id="4540.A0A3L6RIE3"/>
<evidence type="ECO:0000313" key="17">
    <source>
        <dbReference type="EMBL" id="RLN03852.1"/>
    </source>
</evidence>
<feature type="compositionally biased region" description="Acidic residues" evidence="15">
    <location>
        <begin position="646"/>
        <end position="656"/>
    </location>
</feature>
<feature type="region of interest" description="Disordered" evidence="15">
    <location>
        <begin position="29"/>
        <end position="59"/>
    </location>
</feature>
<keyword evidence="9" id="KW-0269">Exonuclease</keyword>
<dbReference type="PANTHER" id="PTHR10133">
    <property type="entry name" value="DNA POLYMERASE I"/>
    <property type="match status" value="1"/>
</dbReference>
<evidence type="ECO:0000256" key="11">
    <source>
        <dbReference type="ARBA" id="ARBA00022946"/>
    </source>
</evidence>
<dbReference type="InterPro" id="IPR012337">
    <property type="entry name" value="RNaseH-like_sf"/>
</dbReference>
<dbReference type="PRINTS" id="PR00868">
    <property type="entry name" value="DNAPOLI"/>
</dbReference>
<dbReference type="CDD" id="cd08640">
    <property type="entry name" value="DNA_pol_A_plastid_like"/>
    <property type="match status" value="1"/>
</dbReference>
<reference evidence="18" key="1">
    <citation type="journal article" date="2019" name="Nat. Commun.">
        <title>The genome of broomcorn millet.</title>
        <authorList>
            <person name="Zou C."/>
            <person name="Miki D."/>
            <person name="Li D."/>
            <person name="Tang Q."/>
            <person name="Xiao L."/>
            <person name="Rajput S."/>
            <person name="Deng P."/>
            <person name="Jia W."/>
            <person name="Huang R."/>
            <person name="Zhang M."/>
            <person name="Sun Y."/>
            <person name="Hu J."/>
            <person name="Fu X."/>
            <person name="Schnable P.S."/>
            <person name="Li F."/>
            <person name="Zhang H."/>
            <person name="Feng B."/>
            <person name="Zhu X."/>
            <person name="Liu R."/>
            <person name="Schnable J.C."/>
            <person name="Zhu J.-K."/>
            <person name="Zhang H."/>
        </authorList>
    </citation>
    <scope>NUCLEOTIDE SEQUENCE [LARGE SCALE GENOMIC DNA]</scope>
</reference>
<evidence type="ECO:0000256" key="3">
    <source>
        <dbReference type="ARBA" id="ARBA00022679"/>
    </source>
</evidence>
<feature type="region of interest" description="Disordered" evidence="15">
    <location>
        <begin position="642"/>
        <end position="671"/>
    </location>
</feature>
<dbReference type="GO" id="GO:0008408">
    <property type="term" value="F:3'-5' exonuclease activity"/>
    <property type="evidence" value="ECO:0007669"/>
    <property type="project" value="InterPro"/>
</dbReference>
<sequence>MAMAAPAPAPLLRCRGSAPPWLSSSSPPYFLRRHTRRSTPPPALSGCRRQDYSHSSDMGVRESSAFEHGVYAKLNAQNIAQEWVVESRRLFYLRTINSVTNNIYKGTTPRRAGNLQNKLSEDYRGLNYPSLHNIREHVSSKSIVNRHENTELVRHSMINQPVQSVFPVSVVNSSVKQSMPRGPNVGIPLHDIPNTEVILELDDKVHDGDDKKVKKLVVKKRVSSLPTKASFSKESMEARKEVAAIYDKVLVVDNIESARTVVQLLTTKYKNFIHACDTEVANIDVKDETPVGHGQVTCFSIYSANSNAQVADFGNGKTCIWVDVLDGGRDVLMEFAPFFEDPSIKKVWHNYSFDSHVIENHGIKVSGFHADTMHLARLWDSSRRTDGGYSLEGLTNDRRVMDVAPEDLPNAGKTSMKTIFGKKKVRKDGSEGKIIAVDPVEKLQREDRELWICYSSLDSMSTLRLFESLKRKLETKEWIFDGCPRGTMYDFYEEYWRPFGALLVKMETEGMLVDRGYLSEIEKAAIAEREVAANKFRKWASKYCPDAKYMNVNSDTQIRQLLFGGIENRHKSGETWPHSKTFKVPNEESVDTEGKKTSKYRTVKLCSIVEDLKIDMFTPSGWPSVSGDALRSLAGKISTEHIYTIDDNEGDEEDTSGSEHSEQGVDESSSYGTAYEAFGGGKKGKEACNAIAALCEICSIDSLISNFILPLQNQPALEKDRYKIRQAFVAAPGNSLIVADYGQLELRILAHLTHCKSMLDAFKAGGDFHSRTAMNMYQHIRDAVDEKKVLLEWHPQPGQEKPPVPLLKDAFGAERRKAKMLNFSIAYGKTAVGLSRDWKVSVKEARDTLKLWYGDRKEVLAWQKRQKKLAHEKCEVYTLLGRSRRFPNLTQFGPGQRGHIERAAINAPVQGSAADVAMCAMLEIERNTRLKELGWRLLLQVHDEVILEGPSDSAETAKAIVVECMSKPFYGTNILNVDLAVDAKCAKSWYAAK</sequence>
<keyword evidence="12" id="KW-0238">DNA-binding</keyword>
<dbReference type="InterPro" id="IPR043502">
    <property type="entry name" value="DNA/RNA_pol_sf"/>
</dbReference>
<evidence type="ECO:0000256" key="1">
    <source>
        <dbReference type="ARBA" id="ARBA00007705"/>
    </source>
</evidence>
<protein>
    <recommendedName>
        <fullName evidence="2">DNA-directed DNA polymerase</fullName>
        <ecNumber evidence="2">2.7.7.7</ecNumber>
    </recommendedName>
</protein>
<organism evidence="17 18">
    <name type="scientific">Panicum miliaceum</name>
    <name type="common">Proso millet</name>
    <name type="synonym">Broomcorn millet</name>
    <dbReference type="NCBI Taxonomy" id="4540"/>
    <lineage>
        <taxon>Eukaryota</taxon>
        <taxon>Viridiplantae</taxon>
        <taxon>Streptophyta</taxon>
        <taxon>Embryophyta</taxon>
        <taxon>Tracheophyta</taxon>
        <taxon>Spermatophyta</taxon>
        <taxon>Magnoliopsida</taxon>
        <taxon>Liliopsida</taxon>
        <taxon>Poales</taxon>
        <taxon>Poaceae</taxon>
        <taxon>PACMAD clade</taxon>
        <taxon>Panicoideae</taxon>
        <taxon>Panicodae</taxon>
        <taxon>Paniceae</taxon>
        <taxon>Panicinae</taxon>
        <taxon>Panicum</taxon>
        <taxon>Panicum sect. Panicum</taxon>
    </lineage>
</organism>
<dbReference type="EC" id="2.7.7.7" evidence="2"/>
<dbReference type="Pfam" id="PF01612">
    <property type="entry name" value="DNA_pol_A_exo1"/>
    <property type="match status" value="1"/>
</dbReference>
<dbReference type="InterPro" id="IPR002298">
    <property type="entry name" value="DNA_polymerase_A"/>
</dbReference>
<dbReference type="OrthoDB" id="275278at2759"/>
<proteinExistence type="inferred from homology"/>
<keyword evidence="4" id="KW-0548">Nucleotidyltransferase</keyword>
<evidence type="ECO:0000256" key="7">
    <source>
        <dbReference type="ARBA" id="ARBA00022763"/>
    </source>
</evidence>
<gene>
    <name evidence="17" type="ORF">C2845_PM13G04650</name>
</gene>
<evidence type="ECO:0000256" key="8">
    <source>
        <dbReference type="ARBA" id="ARBA00022801"/>
    </source>
</evidence>
<evidence type="ECO:0000256" key="2">
    <source>
        <dbReference type="ARBA" id="ARBA00012417"/>
    </source>
</evidence>
<comment type="caution">
    <text evidence="17">The sequence shown here is derived from an EMBL/GenBank/DDBJ whole genome shotgun (WGS) entry which is preliminary data.</text>
</comment>
<accession>A0A3L6RIE3</accession>
<keyword evidence="3" id="KW-0808">Transferase</keyword>
<evidence type="ECO:0000256" key="12">
    <source>
        <dbReference type="ARBA" id="ARBA00023125"/>
    </source>
</evidence>
<dbReference type="AlphaFoldDB" id="A0A3L6RIE3"/>
<evidence type="ECO:0000256" key="15">
    <source>
        <dbReference type="SAM" id="MobiDB-lite"/>
    </source>
</evidence>
<comment type="catalytic activity">
    <reaction evidence="14">
        <text>DNA(n) + a 2'-deoxyribonucleoside 5'-triphosphate = DNA(n+1) + diphosphate</text>
        <dbReference type="Rhea" id="RHEA:22508"/>
        <dbReference type="Rhea" id="RHEA-COMP:17339"/>
        <dbReference type="Rhea" id="RHEA-COMP:17340"/>
        <dbReference type="ChEBI" id="CHEBI:33019"/>
        <dbReference type="ChEBI" id="CHEBI:61560"/>
        <dbReference type="ChEBI" id="CHEBI:173112"/>
        <dbReference type="EC" id="2.7.7.7"/>
    </reaction>
</comment>
<dbReference type="Proteomes" id="UP000275267">
    <property type="component" value="Unassembled WGS sequence"/>
</dbReference>
<keyword evidence="6" id="KW-0540">Nuclease</keyword>
<comment type="similarity">
    <text evidence="1">Belongs to the DNA polymerase type-A family.</text>
</comment>
<dbReference type="FunFam" id="1.10.150.20:FF:000034">
    <property type="entry name" value="DNA polymerase I"/>
    <property type="match status" value="1"/>
</dbReference>
<evidence type="ECO:0000259" key="16">
    <source>
        <dbReference type="SMART" id="SM00482"/>
    </source>
</evidence>
<dbReference type="Pfam" id="PF00476">
    <property type="entry name" value="DNA_pol_A"/>
    <property type="match status" value="2"/>
</dbReference>
<keyword evidence="5" id="KW-0235">DNA replication</keyword>
<dbReference type="GO" id="GO:0003677">
    <property type="term" value="F:DNA binding"/>
    <property type="evidence" value="ECO:0007669"/>
    <property type="project" value="UniProtKB-KW"/>
</dbReference>
<dbReference type="SMART" id="SM00482">
    <property type="entry name" value="POLAc"/>
    <property type="match status" value="1"/>
</dbReference>
<evidence type="ECO:0000256" key="13">
    <source>
        <dbReference type="ARBA" id="ARBA00023204"/>
    </source>
</evidence>
<dbReference type="CDD" id="cd06139">
    <property type="entry name" value="DNA_polA_I_Ecoli_like_exo"/>
    <property type="match status" value="1"/>
</dbReference>
<dbReference type="GO" id="GO:0006302">
    <property type="term" value="P:double-strand break repair"/>
    <property type="evidence" value="ECO:0007669"/>
    <property type="project" value="TreeGrafter"/>
</dbReference>
<evidence type="ECO:0000256" key="4">
    <source>
        <dbReference type="ARBA" id="ARBA00022695"/>
    </source>
</evidence>
<dbReference type="GO" id="GO:0009507">
    <property type="term" value="C:chloroplast"/>
    <property type="evidence" value="ECO:0007669"/>
    <property type="project" value="UniProtKB-ARBA"/>
</dbReference>
<evidence type="ECO:0000256" key="5">
    <source>
        <dbReference type="ARBA" id="ARBA00022705"/>
    </source>
</evidence>
<dbReference type="Gene3D" id="3.30.70.370">
    <property type="match status" value="1"/>
</dbReference>
<dbReference type="PANTHER" id="PTHR10133:SF27">
    <property type="entry name" value="DNA POLYMERASE NU"/>
    <property type="match status" value="1"/>
</dbReference>
<dbReference type="EMBL" id="PQIB02000008">
    <property type="protein sequence ID" value="RLN03852.1"/>
    <property type="molecule type" value="Genomic_DNA"/>
</dbReference>
<dbReference type="GO" id="GO:0006261">
    <property type="term" value="P:DNA-templated DNA replication"/>
    <property type="evidence" value="ECO:0007669"/>
    <property type="project" value="InterPro"/>
</dbReference>
<keyword evidence="13" id="KW-0234">DNA repair</keyword>
<dbReference type="InterPro" id="IPR002562">
    <property type="entry name" value="3'-5'_exonuclease_dom"/>
</dbReference>
<keyword evidence="18" id="KW-1185">Reference proteome</keyword>
<evidence type="ECO:0000256" key="10">
    <source>
        <dbReference type="ARBA" id="ARBA00022932"/>
    </source>
</evidence>
<evidence type="ECO:0000313" key="18">
    <source>
        <dbReference type="Proteomes" id="UP000275267"/>
    </source>
</evidence>
<feature type="domain" description="DNA-directed DNA polymerase family A palm" evidence="16">
    <location>
        <begin position="723"/>
        <end position="953"/>
    </location>
</feature>
<keyword evidence="8" id="KW-0378">Hydrolase</keyword>
<name>A0A3L6RIE3_PANMI</name>
<dbReference type="SUPFAM" id="SSF53098">
    <property type="entry name" value="Ribonuclease H-like"/>
    <property type="match status" value="1"/>
</dbReference>
<dbReference type="GO" id="GO:0003887">
    <property type="term" value="F:DNA-directed DNA polymerase activity"/>
    <property type="evidence" value="ECO:0007669"/>
    <property type="project" value="UniProtKB-KW"/>
</dbReference>
<evidence type="ECO:0000256" key="9">
    <source>
        <dbReference type="ARBA" id="ARBA00022839"/>
    </source>
</evidence>
<dbReference type="Gene3D" id="1.10.150.20">
    <property type="entry name" value="5' to 3' exonuclease, C-terminal subdomain"/>
    <property type="match status" value="1"/>
</dbReference>
<dbReference type="SUPFAM" id="SSF56672">
    <property type="entry name" value="DNA/RNA polymerases"/>
    <property type="match status" value="1"/>
</dbReference>
<dbReference type="InterPro" id="IPR036397">
    <property type="entry name" value="RNaseH_sf"/>
</dbReference>
<keyword evidence="10" id="KW-0239">DNA-directed DNA polymerase</keyword>